<evidence type="ECO:0000256" key="1">
    <source>
        <dbReference type="SAM" id="MobiDB-lite"/>
    </source>
</evidence>
<feature type="compositionally biased region" description="Basic and acidic residues" evidence="1">
    <location>
        <begin position="207"/>
        <end position="221"/>
    </location>
</feature>
<name>A0A284S8E1_ARMOS</name>
<keyword evidence="3" id="KW-1185">Reference proteome</keyword>
<dbReference type="AlphaFoldDB" id="A0A284S8E1"/>
<proteinExistence type="predicted"/>
<organism evidence="2 3">
    <name type="scientific">Armillaria ostoyae</name>
    <name type="common">Armillaria root rot fungus</name>
    <dbReference type="NCBI Taxonomy" id="47428"/>
    <lineage>
        <taxon>Eukaryota</taxon>
        <taxon>Fungi</taxon>
        <taxon>Dikarya</taxon>
        <taxon>Basidiomycota</taxon>
        <taxon>Agaricomycotina</taxon>
        <taxon>Agaricomycetes</taxon>
        <taxon>Agaricomycetidae</taxon>
        <taxon>Agaricales</taxon>
        <taxon>Marasmiineae</taxon>
        <taxon>Physalacriaceae</taxon>
        <taxon>Armillaria</taxon>
    </lineage>
</organism>
<protein>
    <submittedName>
        <fullName evidence="2">Uncharacterized protein</fullName>
    </submittedName>
</protein>
<feature type="region of interest" description="Disordered" evidence="1">
    <location>
        <begin position="207"/>
        <end position="246"/>
    </location>
</feature>
<accession>A0A284S8E1</accession>
<dbReference type="EMBL" id="FUEG01000042">
    <property type="protein sequence ID" value="SJL17277.1"/>
    <property type="molecule type" value="Genomic_DNA"/>
</dbReference>
<gene>
    <name evidence="2" type="ORF">ARMOST_20824</name>
</gene>
<evidence type="ECO:0000313" key="2">
    <source>
        <dbReference type="EMBL" id="SJL17277.1"/>
    </source>
</evidence>
<sequence length="246" mass="27259">MEQACGIEGSTFAGNISFVPIPATATIAFNTGLEYGRRKHPSGPRSKCRLRASNACGHAWKVLRACGCLDEWFSPFVHGGGLRMSDGTSSSLVAGQKCYAFTGVPSSTLTRMICITVTLKTCTGDIYAGVDWNTPGSQIWRFERLSTRLARLQVHSATGGDSPPRPTSQHRMIAWWDRVPSEVAKAVVLDSRKQHLAIIMDYRHYSPDTPTEGRRDREGRTTRGPRNAGRRFDEQRGYGVDRNLLR</sequence>
<evidence type="ECO:0000313" key="3">
    <source>
        <dbReference type="Proteomes" id="UP000219338"/>
    </source>
</evidence>
<dbReference type="Proteomes" id="UP000219338">
    <property type="component" value="Unassembled WGS sequence"/>
</dbReference>
<reference evidence="3" key="1">
    <citation type="journal article" date="2017" name="Nat. Ecol. Evol.">
        <title>Genome expansion and lineage-specific genetic innovations in the forest pathogenic fungi Armillaria.</title>
        <authorList>
            <person name="Sipos G."/>
            <person name="Prasanna A.N."/>
            <person name="Walter M.C."/>
            <person name="O'Connor E."/>
            <person name="Balint B."/>
            <person name="Krizsan K."/>
            <person name="Kiss B."/>
            <person name="Hess J."/>
            <person name="Varga T."/>
            <person name="Slot J."/>
            <person name="Riley R."/>
            <person name="Boka B."/>
            <person name="Rigling D."/>
            <person name="Barry K."/>
            <person name="Lee J."/>
            <person name="Mihaltcheva S."/>
            <person name="LaButti K."/>
            <person name="Lipzen A."/>
            <person name="Waldron R."/>
            <person name="Moloney N.M."/>
            <person name="Sperisen C."/>
            <person name="Kredics L."/>
            <person name="Vagvoelgyi C."/>
            <person name="Patrignani A."/>
            <person name="Fitzpatrick D."/>
            <person name="Nagy I."/>
            <person name="Doyle S."/>
            <person name="Anderson J.B."/>
            <person name="Grigoriev I.V."/>
            <person name="Gueldener U."/>
            <person name="Muensterkoetter M."/>
            <person name="Nagy L.G."/>
        </authorList>
    </citation>
    <scope>NUCLEOTIDE SEQUENCE [LARGE SCALE GENOMIC DNA]</scope>
    <source>
        <strain evidence="3">C18/9</strain>
    </source>
</reference>
<dbReference type="OrthoDB" id="10602011at2759"/>